<evidence type="ECO:0000313" key="6">
    <source>
        <dbReference type="EMBL" id="MXO66151.1"/>
    </source>
</evidence>
<dbReference type="InterPro" id="IPR050738">
    <property type="entry name" value="Sulfatase"/>
</dbReference>
<keyword evidence="2" id="KW-0479">Metal-binding</keyword>
<dbReference type="Gene3D" id="3.40.720.10">
    <property type="entry name" value="Alkaline Phosphatase, subunit A"/>
    <property type="match status" value="1"/>
</dbReference>
<dbReference type="AlphaFoldDB" id="A0A6I4T7S9"/>
<dbReference type="InterPro" id="IPR024607">
    <property type="entry name" value="Sulfatase_CS"/>
</dbReference>
<evidence type="ECO:0000313" key="7">
    <source>
        <dbReference type="Proteomes" id="UP000438476"/>
    </source>
</evidence>
<dbReference type="InterPro" id="IPR006311">
    <property type="entry name" value="TAT_signal"/>
</dbReference>
<dbReference type="GO" id="GO:0016740">
    <property type="term" value="F:transferase activity"/>
    <property type="evidence" value="ECO:0007669"/>
    <property type="project" value="UniProtKB-KW"/>
</dbReference>
<name>A0A6I4T7S9_9SPHN</name>
<dbReference type="OrthoDB" id="9795675at2"/>
<dbReference type="InterPro" id="IPR017850">
    <property type="entry name" value="Alkaline_phosphatase_core_sf"/>
</dbReference>
<keyword evidence="7" id="KW-1185">Reference proteome</keyword>
<organism evidence="6 7">
    <name type="scientific">Altericroceibacterium endophyticum</name>
    <dbReference type="NCBI Taxonomy" id="1808508"/>
    <lineage>
        <taxon>Bacteria</taxon>
        <taxon>Pseudomonadati</taxon>
        <taxon>Pseudomonadota</taxon>
        <taxon>Alphaproteobacteria</taxon>
        <taxon>Sphingomonadales</taxon>
        <taxon>Erythrobacteraceae</taxon>
        <taxon>Altericroceibacterium</taxon>
    </lineage>
</organism>
<comment type="similarity">
    <text evidence="1">Belongs to the sulfatase family.</text>
</comment>
<dbReference type="EMBL" id="WTYT01000004">
    <property type="protein sequence ID" value="MXO66151.1"/>
    <property type="molecule type" value="Genomic_DNA"/>
</dbReference>
<dbReference type="GO" id="GO:0046872">
    <property type="term" value="F:metal ion binding"/>
    <property type="evidence" value="ECO:0007669"/>
    <property type="project" value="UniProtKB-KW"/>
</dbReference>
<dbReference type="GO" id="GO:0004065">
    <property type="term" value="F:arylsulfatase activity"/>
    <property type="evidence" value="ECO:0007669"/>
    <property type="project" value="TreeGrafter"/>
</dbReference>
<dbReference type="Pfam" id="PF00884">
    <property type="entry name" value="Sulfatase"/>
    <property type="match status" value="1"/>
</dbReference>
<dbReference type="SUPFAM" id="SSF53649">
    <property type="entry name" value="Alkaline phosphatase-like"/>
    <property type="match status" value="1"/>
</dbReference>
<comment type="caution">
    <text evidence="6">The sequence shown here is derived from an EMBL/GenBank/DDBJ whole genome shotgun (WGS) entry which is preliminary data.</text>
</comment>
<dbReference type="Gene3D" id="3.30.1120.10">
    <property type="match status" value="1"/>
</dbReference>
<dbReference type="RefSeq" id="WP_160736589.1">
    <property type="nucleotide sequence ID" value="NZ_WTYT01000004.1"/>
</dbReference>
<keyword evidence="6" id="KW-0808">Transferase</keyword>
<proteinExistence type="inferred from homology"/>
<keyword evidence="3 6" id="KW-0378">Hydrolase</keyword>
<accession>A0A6I4T7S9</accession>
<reference evidence="6 7" key="1">
    <citation type="submission" date="2019-12" db="EMBL/GenBank/DDBJ databases">
        <title>Genomic-based taxomic classification of the family Erythrobacteraceae.</title>
        <authorList>
            <person name="Xu L."/>
        </authorList>
    </citation>
    <scope>NUCLEOTIDE SEQUENCE [LARGE SCALE GENOMIC DNA]</scope>
    <source>
        <strain evidence="6 7">LMG 29518</strain>
    </source>
</reference>
<protein>
    <submittedName>
        <fullName evidence="6">Sulfatase-like hydrolase/transferase</fullName>
    </submittedName>
</protein>
<dbReference type="PROSITE" id="PS51318">
    <property type="entry name" value="TAT"/>
    <property type="match status" value="1"/>
</dbReference>
<sequence>MNSDWPGTLTRRGAIAGALGTAALSVAAPALARHQGKKPNFLFIMADDLGYSDLSCYGRKDYKTPNLDRLAGEGMRFTHAYANSAVCSATRTALLTGRYQYRLPVGLEEPLGQRNVGMPPGFPTLPSLLKDRGYISSLIGKWHLGGMPEYGPLKSGYDEFWGIRSGGVDYFTHKYFGQKDLWDGETPVEEAGYLTELLTDRALETLDARAQDQQPFLLSLHYTAPHWPWEGPEDQAESKRLDESENPVAIMDYDGGDMETYAAMVTALDSQVGRVLEHLKQRGLADNTVVVFTSDNGGERFSDVWPFTGRKTELLEGGLRIPTIVRWPGVTQPGTQSDQPIMSMDWLPTFMAAAGTEPNRRYPSDGQDIRPALRGEELPERTLFWRFKNHGQQAARQGRYKYLEIGGNSFLFDVVADPLERANLKERMPDIYAGLKQQWAKWDADMLHDPNASSYGFTGKVLADHYGIDS</sequence>
<evidence type="ECO:0000256" key="2">
    <source>
        <dbReference type="ARBA" id="ARBA00022723"/>
    </source>
</evidence>
<feature type="domain" description="Sulfatase N-terminal" evidence="5">
    <location>
        <begin position="39"/>
        <end position="355"/>
    </location>
</feature>
<dbReference type="PROSITE" id="PS00149">
    <property type="entry name" value="SULFATASE_2"/>
    <property type="match status" value="1"/>
</dbReference>
<dbReference type="PANTHER" id="PTHR42693">
    <property type="entry name" value="ARYLSULFATASE FAMILY MEMBER"/>
    <property type="match status" value="1"/>
</dbReference>
<evidence type="ECO:0000259" key="5">
    <source>
        <dbReference type="Pfam" id="PF00884"/>
    </source>
</evidence>
<dbReference type="PANTHER" id="PTHR42693:SF53">
    <property type="entry name" value="ENDO-4-O-SULFATASE"/>
    <property type="match status" value="1"/>
</dbReference>
<gene>
    <name evidence="6" type="ORF">GRI91_10325</name>
</gene>
<keyword evidence="4" id="KW-0106">Calcium</keyword>
<dbReference type="InterPro" id="IPR000917">
    <property type="entry name" value="Sulfatase_N"/>
</dbReference>
<evidence type="ECO:0000256" key="4">
    <source>
        <dbReference type="ARBA" id="ARBA00022837"/>
    </source>
</evidence>
<evidence type="ECO:0000256" key="1">
    <source>
        <dbReference type="ARBA" id="ARBA00008779"/>
    </source>
</evidence>
<evidence type="ECO:0000256" key="3">
    <source>
        <dbReference type="ARBA" id="ARBA00022801"/>
    </source>
</evidence>
<dbReference type="Proteomes" id="UP000438476">
    <property type="component" value="Unassembled WGS sequence"/>
</dbReference>